<evidence type="ECO:0000256" key="1">
    <source>
        <dbReference type="SAM" id="MobiDB-lite"/>
    </source>
</evidence>
<evidence type="ECO:0000313" key="2">
    <source>
        <dbReference type="EMBL" id="KAA8642582.1"/>
    </source>
</evidence>
<reference evidence="3 4" key="1">
    <citation type="submission" date="2019-03" db="EMBL/GenBank/DDBJ databases">
        <title>The genome sequence of a newly discovered highly antifungal drug resistant Aspergillus species, Aspergillus tanneri NIH 1004.</title>
        <authorList>
            <person name="Mounaud S."/>
            <person name="Singh I."/>
            <person name="Joardar V."/>
            <person name="Pakala S."/>
            <person name="Pakala S."/>
            <person name="Venepally P."/>
            <person name="Hoover J."/>
            <person name="Nierman W."/>
            <person name="Chung J."/>
            <person name="Losada L."/>
        </authorList>
    </citation>
    <scope>NUCLEOTIDE SEQUENCE [LARGE SCALE GENOMIC DNA]</scope>
    <source>
        <strain evidence="3 4">NIH1004</strain>
    </source>
</reference>
<feature type="compositionally biased region" description="Polar residues" evidence="1">
    <location>
        <begin position="121"/>
        <end position="133"/>
    </location>
</feature>
<dbReference type="AlphaFoldDB" id="A0A4S3JEK1"/>
<dbReference type="EMBL" id="QUQM01000008">
    <property type="protein sequence ID" value="KAA8642582.1"/>
    <property type="molecule type" value="Genomic_DNA"/>
</dbReference>
<evidence type="ECO:0000313" key="4">
    <source>
        <dbReference type="Proteomes" id="UP000308092"/>
    </source>
</evidence>
<proteinExistence type="predicted"/>
<dbReference type="EMBL" id="SOSA01000256">
    <property type="protein sequence ID" value="THC93590.1"/>
    <property type="molecule type" value="Genomic_DNA"/>
</dbReference>
<feature type="region of interest" description="Disordered" evidence="1">
    <location>
        <begin position="113"/>
        <end position="140"/>
    </location>
</feature>
<evidence type="ECO:0000313" key="3">
    <source>
        <dbReference type="EMBL" id="THC93590.1"/>
    </source>
</evidence>
<dbReference type="Proteomes" id="UP000324241">
    <property type="component" value="Unassembled WGS sequence"/>
</dbReference>
<keyword evidence="4" id="KW-1185">Reference proteome</keyword>
<gene>
    <name evidence="2" type="ORF">ATNIH1004_011527</name>
    <name evidence="3" type="ORF">EYZ11_006943</name>
</gene>
<protein>
    <submittedName>
        <fullName evidence="3">Uncharacterized protein</fullName>
    </submittedName>
</protein>
<dbReference type="VEuPathDB" id="FungiDB:EYZ11_006943"/>
<name>A0A4S3JEK1_9EURO</name>
<dbReference type="OrthoDB" id="4378821at2759"/>
<reference evidence="2 5" key="2">
    <citation type="submission" date="2019-08" db="EMBL/GenBank/DDBJ databases">
        <title>The genome sequence of a newly discovered highly antifungal drug resistant Aspergillus species, Aspergillus tanneri NIH 1004.</title>
        <authorList>
            <person name="Mounaud S."/>
            <person name="Singh I."/>
            <person name="Joardar V."/>
            <person name="Pakala S."/>
            <person name="Pakala S."/>
            <person name="Venepally P."/>
            <person name="Chung J.K."/>
            <person name="Losada L."/>
            <person name="Nierman W.C."/>
        </authorList>
    </citation>
    <scope>NUCLEOTIDE SEQUENCE [LARGE SCALE GENOMIC DNA]</scope>
    <source>
        <strain evidence="2 5">NIH1004</strain>
    </source>
</reference>
<evidence type="ECO:0000313" key="5">
    <source>
        <dbReference type="Proteomes" id="UP000324241"/>
    </source>
</evidence>
<dbReference type="RefSeq" id="XP_033421944.1">
    <property type="nucleotide sequence ID" value="XM_033576089.1"/>
</dbReference>
<dbReference type="GeneID" id="54334228"/>
<accession>A0A4S3JEK1</accession>
<sequence length="156" mass="18285">MAPRRHATPWRERRSVQGGFLDQKKRAKADRERFRRGKWACFKRLNDLYLDGIDVGRERHIYVVVSTKAKGRDESTRYTTYNSHPNEDWVPPFDMVTNHWPQTDQWAPKDFERKQGKDLQKTQNSQAATNRQPRFTIPAPPALNLPLTPILAEFAP</sequence>
<dbReference type="Proteomes" id="UP000308092">
    <property type="component" value="Unassembled WGS sequence"/>
</dbReference>
<organism evidence="3 4">
    <name type="scientific">Aspergillus tanneri</name>
    <dbReference type="NCBI Taxonomy" id="1220188"/>
    <lineage>
        <taxon>Eukaryota</taxon>
        <taxon>Fungi</taxon>
        <taxon>Dikarya</taxon>
        <taxon>Ascomycota</taxon>
        <taxon>Pezizomycotina</taxon>
        <taxon>Eurotiomycetes</taxon>
        <taxon>Eurotiomycetidae</taxon>
        <taxon>Eurotiales</taxon>
        <taxon>Aspergillaceae</taxon>
        <taxon>Aspergillus</taxon>
        <taxon>Aspergillus subgen. Circumdati</taxon>
    </lineage>
</organism>
<comment type="caution">
    <text evidence="3">The sequence shown here is derived from an EMBL/GenBank/DDBJ whole genome shotgun (WGS) entry which is preliminary data.</text>
</comment>